<dbReference type="GO" id="GO:0042597">
    <property type="term" value="C:periplasmic space"/>
    <property type="evidence" value="ECO:0007669"/>
    <property type="project" value="UniProtKB-SubCell"/>
</dbReference>
<dbReference type="Pfam" id="PF16822">
    <property type="entry name" value="ALGX"/>
    <property type="match status" value="1"/>
</dbReference>
<evidence type="ECO:0000256" key="5">
    <source>
        <dbReference type="ARBA" id="ARBA00022764"/>
    </source>
</evidence>
<evidence type="ECO:0000313" key="9">
    <source>
        <dbReference type="Proteomes" id="UP000268059"/>
    </source>
</evidence>
<sequence>MKKIYKVLFITAFFTLAITPFALMPFFGFQAAESDASDVSMPLMFEDHHFNSDYFTQLGDFFSKKFAFRQQFVTANATLMSKLTHTSAQANVIEGKEDYLFYGTTLDDYEGKKTMNDHQIANAVYNLKLMQETLKDKDDVNFTFTIAPNKNSLYGQYMPSGYKIQPGSRNATRLKQALKHSNVHYVDLYSIFHKRKEVLYQKTDSHWNNKGAALVQNKLLTAMHKQHTNFARLKYDIRHDMQGDLYKMLYPAFKGREAQVYYKRPFTYKRIDDKDRSATTDDIYQTKNKSKKGSLLMFRDSFGNTLTPFMAEEYHNGLFLKGFRYELTQAYSDDVNADDVVIELVERNLVNLSTYTPLAPGKDYEGAFKTAKINDHVSTFSAKTEANYTMDGYRKLSGHMNPKYLKKDTTTYVHVYSGDESYIYKTYHASEDLKGKYADDGYGYYIDELALSPGKKYNVSVIYQNGKNYQETQALGHFTSAKGE</sequence>
<dbReference type="OrthoDB" id="175771at2"/>
<keyword evidence="5" id="KW-0574">Periplasm</keyword>
<dbReference type="KEGG" id="ebm:SG0102_10700"/>
<proteinExistence type="predicted"/>
<evidence type="ECO:0000256" key="6">
    <source>
        <dbReference type="ARBA" id="ARBA00022841"/>
    </source>
</evidence>
<gene>
    <name evidence="8" type="ORF">SG0102_10700</name>
</gene>
<dbReference type="GO" id="GO:0016740">
    <property type="term" value="F:transferase activity"/>
    <property type="evidence" value="ECO:0007669"/>
    <property type="project" value="UniProtKB-KW"/>
</dbReference>
<keyword evidence="9" id="KW-1185">Reference proteome</keyword>
<dbReference type="InParanoid" id="A0A3G9J5Q9"/>
<reference evidence="8 9" key="1">
    <citation type="submission" date="2018-11" db="EMBL/GenBank/DDBJ databases">
        <title>Novel Erysipelotrichaceae bacterium isolated from small intestine of a swine.</title>
        <authorList>
            <person name="Kim J.S."/>
            <person name="Choe H."/>
            <person name="Lee Y.R."/>
            <person name="Kim K.M."/>
            <person name="Park D.S."/>
        </authorList>
    </citation>
    <scope>NUCLEOTIDE SEQUENCE [LARGE SCALE GENOMIC DNA]</scope>
    <source>
        <strain evidence="8 9">SG0102</strain>
    </source>
</reference>
<dbReference type="AlphaFoldDB" id="A0A3G9J5Q9"/>
<evidence type="ECO:0000256" key="4">
    <source>
        <dbReference type="ARBA" id="ARBA00022729"/>
    </source>
</evidence>
<dbReference type="GO" id="GO:0042121">
    <property type="term" value="P:alginic acid biosynthetic process"/>
    <property type="evidence" value="ECO:0007669"/>
    <property type="project" value="UniProtKB-UniPathway"/>
</dbReference>
<feature type="domain" description="AlgX/AlgJ SGNH hydrolase-like" evidence="7">
    <location>
        <begin position="92"/>
        <end position="251"/>
    </location>
</feature>
<evidence type="ECO:0000259" key="7">
    <source>
        <dbReference type="Pfam" id="PF16822"/>
    </source>
</evidence>
<evidence type="ECO:0000313" key="8">
    <source>
        <dbReference type="EMBL" id="BBH26136.1"/>
    </source>
</evidence>
<name>A0A3G9J5Q9_9FIRM</name>
<dbReference type="Proteomes" id="UP000268059">
    <property type="component" value="Chromosome"/>
</dbReference>
<comment type="pathway">
    <text evidence="2">Glycan biosynthesis; alginate biosynthesis.</text>
</comment>
<evidence type="ECO:0000256" key="3">
    <source>
        <dbReference type="ARBA" id="ARBA00022679"/>
    </source>
</evidence>
<comment type="subcellular location">
    <subcellularLocation>
        <location evidence="1">Periplasm</location>
    </subcellularLocation>
</comment>
<dbReference type="RefSeq" id="WP_157982983.1">
    <property type="nucleotide sequence ID" value="NZ_AP019309.1"/>
</dbReference>
<dbReference type="EMBL" id="AP019309">
    <property type="protein sequence ID" value="BBH26136.1"/>
    <property type="molecule type" value="Genomic_DNA"/>
</dbReference>
<dbReference type="InterPro" id="IPR031811">
    <property type="entry name" value="ALGX/ALGJ_SGNH-like"/>
</dbReference>
<protein>
    <submittedName>
        <fullName evidence="8">Alginate O-acetyltransferase</fullName>
    </submittedName>
</protein>
<keyword evidence="6" id="KW-0016">Alginate biosynthesis</keyword>
<evidence type="ECO:0000256" key="1">
    <source>
        <dbReference type="ARBA" id="ARBA00004418"/>
    </source>
</evidence>
<evidence type="ECO:0000256" key="2">
    <source>
        <dbReference type="ARBA" id="ARBA00005182"/>
    </source>
</evidence>
<keyword evidence="3 8" id="KW-0808">Transferase</keyword>
<organism evidence="8 9">
    <name type="scientific">Intestinibaculum porci</name>
    <dbReference type="NCBI Taxonomy" id="2487118"/>
    <lineage>
        <taxon>Bacteria</taxon>
        <taxon>Bacillati</taxon>
        <taxon>Bacillota</taxon>
        <taxon>Erysipelotrichia</taxon>
        <taxon>Erysipelotrichales</taxon>
        <taxon>Erysipelotrichaceae</taxon>
        <taxon>Intestinibaculum</taxon>
    </lineage>
</organism>
<dbReference type="UniPathway" id="UPA00286"/>
<keyword evidence="4" id="KW-0732">Signal</keyword>
<accession>A0A3G9J5Q9</accession>